<dbReference type="CDD" id="cd01017">
    <property type="entry name" value="AdcA"/>
    <property type="match status" value="1"/>
</dbReference>
<dbReference type="InterPro" id="IPR006128">
    <property type="entry name" value="Lipoprotein_PsaA-like"/>
</dbReference>
<feature type="chain" id="PRO_5045091782" evidence="6">
    <location>
        <begin position="27"/>
        <end position="308"/>
    </location>
</feature>
<organism evidence="7 8">
    <name type="scientific">Megasphaera massiliensis</name>
    <dbReference type="NCBI Taxonomy" id="1232428"/>
    <lineage>
        <taxon>Bacteria</taxon>
        <taxon>Bacillati</taxon>
        <taxon>Bacillota</taxon>
        <taxon>Negativicutes</taxon>
        <taxon>Veillonellales</taxon>
        <taxon>Veillonellaceae</taxon>
        <taxon>Megasphaera</taxon>
    </lineage>
</organism>
<evidence type="ECO:0000256" key="4">
    <source>
        <dbReference type="RuleBase" id="RU003512"/>
    </source>
</evidence>
<protein>
    <submittedName>
        <fullName evidence="7">Metal ABC transporter substrate-binding protein</fullName>
    </submittedName>
</protein>
<dbReference type="PANTHER" id="PTHR42953:SF3">
    <property type="entry name" value="HIGH-AFFINITY ZINC UPTAKE SYSTEM PROTEIN ZNUA"/>
    <property type="match status" value="1"/>
</dbReference>
<evidence type="ECO:0000313" key="8">
    <source>
        <dbReference type="Proteomes" id="UP001206692"/>
    </source>
</evidence>
<dbReference type="InterPro" id="IPR006127">
    <property type="entry name" value="ZnuA-like"/>
</dbReference>
<dbReference type="Gene3D" id="3.40.50.1980">
    <property type="entry name" value="Nitrogenase molybdenum iron protein domain"/>
    <property type="match status" value="2"/>
</dbReference>
<evidence type="ECO:0000256" key="1">
    <source>
        <dbReference type="ARBA" id="ARBA00011028"/>
    </source>
</evidence>
<comment type="similarity">
    <text evidence="1 4">Belongs to the bacterial solute-binding protein 9 family.</text>
</comment>
<dbReference type="PROSITE" id="PS51257">
    <property type="entry name" value="PROKAR_LIPOPROTEIN"/>
    <property type="match status" value="1"/>
</dbReference>
<evidence type="ECO:0000256" key="5">
    <source>
        <dbReference type="SAM" id="Coils"/>
    </source>
</evidence>
<reference evidence="7 8" key="1">
    <citation type="submission" date="2022-06" db="EMBL/GenBank/DDBJ databases">
        <title>Isolation of gut microbiota from human fecal samples.</title>
        <authorList>
            <person name="Pamer E.G."/>
            <person name="Barat B."/>
            <person name="Waligurski E."/>
            <person name="Medina S."/>
            <person name="Paddock L."/>
            <person name="Mostad J."/>
        </authorList>
    </citation>
    <scope>NUCLEOTIDE SEQUENCE [LARGE SCALE GENOMIC DNA]</scope>
    <source>
        <strain evidence="7 8">DFI.1.1</strain>
    </source>
</reference>
<keyword evidence="2 4" id="KW-0813">Transport</keyword>
<evidence type="ECO:0000256" key="3">
    <source>
        <dbReference type="ARBA" id="ARBA00022729"/>
    </source>
</evidence>
<name>A0ABT1SSD5_9FIRM</name>
<dbReference type="InterPro" id="IPR050492">
    <property type="entry name" value="Bact_metal-bind_prot9"/>
</dbReference>
<dbReference type="Pfam" id="PF01297">
    <property type="entry name" value="ZnuA"/>
    <property type="match status" value="1"/>
</dbReference>
<dbReference type="EMBL" id="JANGEW010000012">
    <property type="protein sequence ID" value="MCQ5342791.1"/>
    <property type="molecule type" value="Genomic_DNA"/>
</dbReference>
<dbReference type="PRINTS" id="PR00690">
    <property type="entry name" value="ADHESNFAMILY"/>
</dbReference>
<evidence type="ECO:0000256" key="2">
    <source>
        <dbReference type="ARBA" id="ARBA00022448"/>
    </source>
</evidence>
<evidence type="ECO:0000313" key="7">
    <source>
        <dbReference type="EMBL" id="MCQ5342791.1"/>
    </source>
</evidence>
<dbReference type="PRINTS" id="PR00691">
    <property type="entry name" value="ADHESINB"/>
</dbReference>
<dbReference type="InterPro" id="IPR006129">
    <property type="entry name" value="AdhesinB"/>
</dbReference>
<sequence length="308" mass="34317">MSSHHPRRLARFLLLLTAIMTMLALAGCGTTADVPDDGKLKVAVTFDALKEFTQAVGGDKVDVYTLIPDGTEPHEFQPTTKTIKRLGQSQLFVYNGLGMEPWASKVVDAAKNTSLHTVNASQGITPIKLTDEEEVHEHGDYDPHIWLSLINAQQEVRNIADALSEADPANKGYYQQNAENYNRQLQALQDEYAAKFKKAPRKDFVTGHAAFAYLCRDFGLTQQSVESVFSSGEPSARQLARLADYCRAHNVKTIFVEDMVSPETSETLAREVGARVETIHTMENSEDGKSYLDRMRDNLEKIYQSSLT</sequence>
<evidence type="ECO:0000256" key="6">
    <source>
        <dbReference type="SAM" id="SignalP"/>
    </source>
</evidence>
<feature type="signal peptide" evidence="6">
    <location>
        <begin position="1"/>
        <end position="26"/>
    </location>
</feature>
<dbReference type="SUPFAM" id="SSF53807">
    <property type="entry name" value="Helical backbone' metal receptor"/>
    <property type="match status" value="1"/>
</dbReference>
<accession>A0ABT1SSD5</accession>
<comment type="caution">
    <text evidence="7">The sequence shown here is derived from an EMBL/GenBank/DDBJ whole genome shotgun (WGS) entry which is preliminary data.</text>
</comment>
<proteinExistence type="inferred from homology"/>
<keyword evidence="3 6" id="KW-0732">Signal</keyword>
<gene>
    <name evidence="7" type="ORF">NE675_07095</name>
</gene>
<keyword evidence="8" id="KW-1185">Reference proteome</keyword>
<keyword evidence="5" id="KW-0175">Coiled coil</keyword>
<dbReference type="PANTHER" id="PTHR42953">
    <property type="entry name" value="HIGH-AFFINITY ZINC UPTAKE SYSTEM PROTEIN ZNUA-RELATED"/>
    <property type="match status" value="1"/>
</dbReference>
<dbReference type="Proteomes" id="UP001206692">
    <property type="component" value="Unassembled WGS sequence"/>
</dbReference>
<feature type="coiled-coil region" evidence="5">
    <location>
        <begin position="171"/>
        <end position="198"/>
    </location>
</feature>
<dbReference type="RefSeq" id="WP_062412475.1">
    <property type="nucleotide sequence ID" value="NZ_JAJCIO010000017.1"/>
</dbReference>